<dbReference type="Proteomes" id="UP000032515">
    <property type="component" value="Unassembled WGS sequence"/>
</dbReference>
<dbReference type="AlphaFoldDB" id="A0A0D7F0S8"/>
<reference evidence="3 4" key="1">
    <citation type="submission" date="2014-11" db="EMBL/GenBank/DDBJ databases">
        <title>Genomics and ecophysiology of heterotrophic nitrogen fixing bacteria isolated from estuarine surface water.</title>
        <authorList>
            <person name="Bentzon-Tilia M."/>
            <person name="Severin I."/>
            <person name="Hansen L.H."/>
            <person name="Riemann L."/>
        </authorList>
    </citation>
    <scope>NUCLEOTIDE SEQUENCE [LARGE SCALE GENOMIC DNA]</scope>
    <source>
        <strain evidence="3 4">BAL398</strain>
    </source>
</reference>
<evidence type="ECO:0000259" key="2">
    <source>
        <dbReference type="PROSITE" id="PS51740"/>
    </source>
</evidence>
<keyword evidence="1" id="KW-0238">DNA-binding</keyword>
<dbReference type="PANTHER" id="PTHR40516">
    <property type="entry name" value="ANTITOXIN CHPS-RELATED"/>
    <property type="match status" value="1"/>
</dbReference>
<evidence type="ECO:0000313" key="4">
    <source>
        <dbReference type="Proteomes" id="UP000032515"/>
    </source>
</evidence>
<protein>
    <submittedName>
        <fullName evidence="3">MazF family transcriptional regulator</fullName>
    </submittedName>
</protein>
<dbReference type="SUPFAM" id="SSF89447">
    <property type="entry name" value="AbrB/MazE/MraZ-like"/>
    <property type="match status" value="1"/>
</dbReference>
<name>A0A0D7F0S8_RHOPL</name>
<evidence type="ECO:0000256" key="1">
    <source>
        <dbReference type="PROSITE-ProRule" id="PRU01076"/>
    </source>
</evidence>
<sequence>MKGQIAQWGNSAAIRIPKPILEDLRIAAGSEVEMWVEGHELRMRAVPAVTSYRLEDLLSQISPDNIPEMEEWPPVGAEIIDDDYSG</sequence>
<dbReference type="InterPro" id="IPR037914">
    <property type="entry name" value="SpoVT-AbrB_sf"/>
</dbReference>
<dbReference type="EMBL" id="JXXE01000128">
    <property type="protein sequence ID" value="KIZ46415.1"/>
    <property type="molecule type" value="Genomic_DNA"/>
</dbReference>
<comment type="caution">
    <text evidence="3">The sequence shown here is derived from an EMBL/GenBank/DDBJ whole genome shotgun (WGS) entry which is preliminary data.</text>
</comment>
<dbReference type="Gene3D" id="2.10.260.10">
    <property type="match status" value="1"/>
</dbReference>
<gene>
    <name evidence="3" type="ORF">OO17_06675</name>
</gene>
<accession>A0A0D7F0S8</accession>
<dbReference type="InterPro" id="IPR039052">
    <property type="entry name" value="Antitox_PemI-like"/>
</dbReference>
<dbReference type="PANTHER" id="PTHR40516:SF1">
    <property type="entry name" value="ANTITOXIN CHPS-RELATED"/>
    <property type="match status" value="1"/>
</dbReference>
<dbReference type="GO" id="GO:0003677">
    <property type="term" value="F:DNA binding"/>
    <property type="evidence" value="ECO:0007669"/>
    <property type="project" value="UniProtKB-UniRule"/>
</dbReference>
<dbReference type="RefSeq" id="WP_044407536.1">
    <property type="nucleotide sequence ID" value="NZ_JXXE01000128.1"/>
</dbReference>
<dbReference type="GO" id="GO:0097351">
    <property type="term" value="F:toxin sequestering activity"/>
    <property type="evidence" value="ECO:0007669"/>
    <property type="project" value="InterPro"/>
</dbReference>
<dbReference type="SMART" id="SM00966">
    <property type="entry name" value="SpoVT_AbrB"/>
    <property type="match status" value="1"/>
</dbReference>
<evidence type="ECO:0000313" key="3">
    <source>
        <dbReference type="EMBL" id="KIZ46415.1"/>
    </source>
</evidence>
<dbReference type="PATRIC" id="fig|1076.23.peg.508"/>
<dbReference type="Pfam" id="PF04014">
    <property type="entry name" value="MazE_antitoxin"/>
    <property type="match status" value="1"/>
</dbReference>
<organism evidence="3 4">
    <name type="scientific">Rhodopseudomonas palustris</name>
    <dbReference type="NCBI Taxonomy" id="1076"/>
    <lineage>
        <taxon>Bacteria</taxon>
        <taxon>Pseudomonadati</taxon>
        <taxon>Pseudomonadota</taxon>
        <taxon>Alphaproteobacteria</taxon>
        <taxon>Hyphomicrobiales</taxon>
        <taxon>Nitrobacteraceae</taxon>
        <taxon>Rhodopseudomonas</taxon>
    </lineage>
</organism>
<dbReference type="OrthoDB" id="9795766at2"/>
<feature type="domain" description="SpoVT-AbrB" evidence="2">
    <location>
        <begin position="3"/>
        <end position="48"/>
    </location>
</feature>
<dbReference type="PROSITE" id="PS51740">
    <property type="entry name" value="SPOVT_ABRB"/>
    <property type="match status" value="1"/>
</dbReference>
<proteinExistence type="predicted"/>
<dbReference type="InterPro" id="IPR007159">
    <property type="entry name" value="SpoVT-AbrB_dom"/>
</dbReference>